<keyword evidence="3 6" id="KW-0479">Metal-binding</keyword>
<comment type="function">
    <text evidence="6">Radical SAM enzyme that catalyzes the cyclization of dehypoxanthine futalosine (DHFL) into cyclic dehypoxanthine futalosine (CDHFL), a step in the biosynthesis of menaquinone (MK, vitamin K2).</text>
</comment>
<dbReference type="Pfam" id="PF19288">
    <property type="entry name" value="CofH_C"/>
    <property type="match status" value="1"/>
</dbReference>
<feature type="binding site" evidence="6 7">
    <location>
        <position position="70"/>
    </location>
    <ligand>
        <name>[4Fe-4S] cluster</name>
        <dbReference type="ChEBI" id="CHEBI:49883"/>
        <note>4Fe-4S-S-AdoMet</note>
    </ligand>
</feature>
<dbReference type="GO" id="GO:0009234">
    <property type="term" value="P:menaquinone biosynthetic process"/>
    <property type="evidence" value="ECO:0007669"/>
    <property type="project" value="UniProtKB-UniRule"/>
</dbReference>
<dbReference type="InterPro" id="IPR013785">
    <property type="entry name" value="Aldolase_TIM"/>
</dbReference>
<keyword evidence="4 6" id="KW-0408">Iron</keyword>
<accession>A0AA35CHK8</accession>
<dbReference type="Gene3D" id="3.20.20.70">
    <property type="entry name" value="Aldolase class I"/>
    <property type="match status" value="1"/>
</dbReference>
<dbReference type="InterPro" id="IPR022431">
    <property type="entry name" value="Cyclic_DHFL_synthase_mqnC"/>
</dbReference>
<comment type="catalytic activity">
    <reaction evidence="6">
        <text>dehypoxanthine futalosine + S-adenosyl-L-methionine = cyclic dehypoxanthinylfutalosinate + 5'-deoxyadenosine + L-methionine + H(+)</text>
        <dbReference type="Rhea" id="RHEA:33083"/>
        <dbReference type="ChEBI" id="CHEBI:15378"/>
        <dbReference type="ChEBI" id="CHEBI:17319"/>
        <dbReference type="ChEBI" id="CHEBI:57844"/>
        <dbReference type="ChEBI" id="CHEBI:58864"/>
        <dbReference type="ChEBI" id="CHEBI:59789"/>
        <dbReference type="ChEBI" id="CHEBI:64270"/>
        <dbReference type="EC" id="1.21.98.1"/>
    </reaction>
</comment>
<dbReference type="NCBIfam" id="TIGR03699">
    <property type="entry name" value="menaquin_MqnC"/>
    <property type="match status" value="1"/>
</dbReference>
<dbReference type="GO" id="GO:0005506">
    <property type="term" value="F:iron ion binding"/>
    <property type="evidence" value="ECO:0007669"/>
    <property type="project" value="UniProtKB-UniRule"/>
</dbReference>
<feature type="binding site" evidence="8">
    <location>
        <position position="301"/>
    </location>
    <ligand>
        <name>(3R)-3-methyl-D-ornithine</name>
        <dbReference type="ChEBI" id="CHEBI:64642"/>
    </ligand>
</feature>
<dbReference type="InterPro" id="IPR007197">
    <property type="entry name" value="rSAM"/>
</dbReference>
<dbReference type="GO" id="GO:0051539">
    <property type="term" value="F:4 iron, 4 sulfur cluster binding"/>
    <property type="evidence" value="ECO:0007669"/>
    <property type="project" value="UniProtKB-KW"/>
</dbReference>
<evidence type="ECO:0000256" key="2">
    <source>
        <dbReference type="ARBA" id="ARBA00022691"/>
    </source>
</evidence>
<evidence type="ECO:0000313" key="11">
    <source>
        <dbReference type="Proteomes" id="UP001163687"/>
    </source>
</evidence>
<dbReference type="EC" id="1.21.98.1" evidence="6"/>
<dbReference type="PIRSF" id="PIRSF004762">
    <property type="entry name" value="CHP00423"/>
    <property type="match status" value="1"/>
</dbReference>
<dbReference type="CDD" id="cd01335">
    <property type="entry name" value="Radical_SAM"/>
    <property type="match status" value="1"/>
</dbReference>
<keyword evidence="1 6" id="KW-0004">4Fe-4S</keyword>
<dbReference type="PANTHER" id="PTHR43076:SF1">
    <property type="entry name" value="LIPOYL SYNTHASE 2"/>
    <property type="match status" value="1"/>
</dbReference>
<evidence type="ECO:0000256" key="1">
    <source>
        <dbReference type="ARBA" id="ARBA00022485"/>
    </source>
</evidence>
<dbReference type="KEGG" id="cmic:caldi_02200"/>
<dbReference type="InterPro" id="IPR045567">
    <property type="entry name" value="CofH/MnqC-like_C"/>
</dbReference>
<comment type="cofactor">
    <cofactor evidence="6 7">
        <name>[4Fe-4S] cluster</name>
        <dbReference type="ChEBI" id="CHEBI:49883"/>
    </cofactor>
    <text evidence="6 7">Binds 1 [4Fe-4S] cluster. The cluster is coordinated with 3 cysteines and an exchangeable S-adenosyl-L-methionine.</text>
</comment>
<name>A0AA35CHK8_9FIRM</name>
<dbReference type="NCBIfam" id="TIGR00423">
    <property type="entry name" value="CofH family radical SAM protein"/>
    <property type="match status" value="1"/>
</dbReference>
<dbReference type="InterPro" id="IPR058240">
    <property type="entry name" value="rSAM_sf"/>
</dbReference>
<dbReference type="PANTHER" id="PTHR43076">
    <property type="entry name" value="FO SYNTHASE (COFH)"/>
    <property type="match status" value="1"/>
</dbReference>
<keyword evidence="11" id="KW-1185">Reference proteome</keyword>
<evidence type="ECO:0000256" key="6">
    <source>
        <dbReference type="HAMAP-Rule" id="MF_00992"/>
    </source>
</evidence>
<gene>
    <name evidence="6 10" type="primary">mqnC</name>
    <name evidence="10" type="ORF">caldi_02200</name>
</gene>
<feature type="binding site" evidence="6 7">
    <location>
        <position position="74"/>
    </location>
    <ligand>
        <name>[4Fe-4S] cluster</name>
        <dbReference type="ChEBI" id="CHEBI:49883"/>
        <note>4Fe-4S-S-AdoMet</note>
    </ligand>
</feature>
<protein>
    <recommendedName>
        <fullName evidence="6">Cyclic dehypoxanthine futalosine synthase</fullName>
        <shortName evidence="6">Cyclic DHFL synthase</shortName>
        <ecNumber evidence="6">1.21.98.1</ecNumber>
    </recommendedName>
    <alternativeName>
        <fullName evidence="6">Dehypoxanthine futalosine cyclase</fullName>
        <shortName evidence="6">DHFL cyclase</shortName>
    </alternativeName>
    <alternativeName>
        <fullName evidence="6">Menaquinone biosynthetic enzyme MqnC</fullName>
    </alternativeName>
</protein>
<sequence>MSIATGTGIRHILEKAYAGERLTFEDGLALMKSPDLLEIAAAADHVRRRFHPDDTVTFIIDRNINYTNICAAQCSFCAFKRDPGHPEGYVLSWEELDRKCQELVDQGGTQVLLQGGLNPDLKLEYYQELIHRIQSKFPQLTVHGFSPAEIWFLARISRMTLRECIQALRDAGLRSIPGGGGEILVDRVRRRIGKGKVLTDQWFEVMEVAQELGLNTTATMMYGHVETVEEQVETLVRIRNSQDRYGGYMAFIHWDFQPGGTRLGLEMEAEGGYHLGTGWDYLRIMAVARLILDNIPNIQVSWVTQGPKLAQVALRFGANDFGGTMMEENVVSAAGTIHHVNPDDAVRLIRDAGFHPAQRDTFYNVIRRF</sequence>
<dbReference type="InterPro" id="IPR034405">
    <property type="entry name" value="F420"/>
</dbReference>
<evidence type="ECO:0000259" key="9">
    <source>
        <dbReference type="PROSITE" id="PS51918"/>
    </source>
</evidence>
<feature type="domain" description="Radical SAM core" evidence="9">
    <location>
        <begin position="56"/>
        <end position="296"/>
    </location>
</feature>
<feature type="binding site" evidence="6 7">
    <location>
        <position position="77"/>
    </location>
    <ligand>
        <name>[4Fe-4S] cluster</name>
        <dbReference type="ChEBI" id="CHEBI:49883"/>
        <note>4Fe-4S-S-AdoMet</note>
    </ligand>
</feature>
<evidence type="ECO:0000256" key="4">
    <source>
        <dbReference type="ARBA" id="ARBA00023004"/>
    </source>
</evidence>
<dbReference type="InterPro" id="IPR020050">
    <property type="entry name" value="FO_synthase_su2"/>
</dbReference>
<dbReference type="HAMAP" id="MF_00992">
    <property type="entry name" value="MqnC"/>
    <property type="match status" value="1"/>
</dbReference>
<dbReference type="AlphaFoldDB" id="A0AA35CHK8"/>
<proteinExistence type="inferred from homology"/>
<keyword evidence="2 6" id="KW-0949">S-adenosyl-L-methionine</keyword>
<reference evidence="10" key="1">
    <citation type="submission" date="2022-03" db="EMBL/GenBank/DDBJ databases">
        <title>Complete genome sequence of Caldinitratiruptor microaerophilus.</title>
        <authorList>
            <person name="Mukaiyama R."/>
            <person name="Nishiyama T."/>
            <person name="Ueda K."/>
        </authorList>
    </citation>
    <scope>NUCLEOTIDE SEQUENCE</scope>
    <source>
        <strain evidence="10">JCM 16183</strain>
    </source>
</reference>
<feature type="binding site" evidence="8">
    <location>
        <position position="182"/>
    </location>
    <ligand>
        <name>S-adenosyl-L-methionine</name>
        <dbReference type="ChEBI" id="CHEBI:59789"/>
    </ligand>
</feature>
<dbReference type="SFLD" id="SFLDG01389">
    <property type="entry name" value="menaquinone_synthsis_involved"/>
    <property type="match status" value="1"/>
</dbReference>
<comment type="pathway">
    <text evidence="6">Quinol/quinone metabolism; menaquinone biosynthesis.</text>
</comment>
<keyword evidence="6" id="KW-0474">Menaquinone biosynthesis</keyword>
<dbReference type="RefSeq" id="WP_264843245.1">
    <property type="nucleotide sequence ID" value="NZ_AP025628.1"/>
</dbReference>
<evidence type="ECO:0000256" key="3">
    <source>
        <dbReference type="ARBA" id="ARBA00022723"/>
    </source>
</evidence>
<dbReference type="Proteomes" id="UP001163687">
    <property type="component" value="Chromosome"/>
</dbReference>
<dbReference type="SFLD" id="SFLDF00342">
    <property type="entry name" value="cyclic_dehypoxanthine_futalosi"/>
    <property type="match status" value="1"/>
</dbReference>
<feature type="binding site" evidence="8">
    <location>
        <position position="76"/>
    </location>
    <ligand>
        <name>S-adenosyl-L-methionine</name>
        <dbReference type="ChEBI" id="CHEBI:59789"/>
    </ligand>
</feature>
<dbReference type="GO" id="GO:0044689">
    <property type="term" value="F:7,8-didemethyl-8-hydroxy-5-deazariboflavin synthase activity"/>
    <property type="evidence" value="ECO:0007669"/>
    <property type="project" value="TreeGrafter"/>
</dbReference>
<evidence type="ECO:0000256" key="7">
    <source>
        <dbReference type="PIRSR" id="PIRSR004762-1"/>
    </source>
</evidence>
<organism evidence="10 11">
    <name type="scientific">Caldinitratiruptor microaerophilus</name>
    <dbReference type="NCBI Taxonomy" id="671077"/>
    <lineage>
        <taxon>Bacteria</taxon>
        <taxon>Bacillati</taxon>
        <taxon>Bacillota</taxon>
        <taxon>Clostridia</taxon>
        <taxon>Eubacteriales</taxon>
        <taxon>Symbiobacteriaceae</taxon>
        <taxon>Caldinitratiruptor</taxon>
    </lineage>
</organism>
<evidence type="ECO:0000313" key="10">
    <source>
        <dbReference type="EMBL" id="BDG59130.1"/>
    </source>
</evidence>
<dbReference type="Pfam" id="PF04055">
    <property type="entry name" value="Radical_SAM"/>
    <property type="match status" value="1"/>
</dbReference>
<keyword evidence="6" id="KW-0560">Oxidoreductase</keyword>
<evidence type="ECO:0000256" key="5">
    <source>
        <dbReference type="ARBA" id="ARBA00023014"/>
    </source>
</evidence>
<comment type="similarity">
    <text evidence="6">Belongs to the radical SAM superfamily. MqnC family.</text>
</comment>
<dbReference type="SFLD" id="SFLDS00029">
    <property type="entry name" value="Radical_SAM"/>
    <property type="match status" value="1"/>
</dbReference>
<dbReference type="GO" id="GO:0016765">
    <property type="term" value="F:transferase activity, transferring alkyl or aryl (other than methyl) groups"/>
    <property type="evidence" value="ECO:0007669"/>
    <property type="project" value="InterPro"/>
</dbReference>
<evidence type="ECO:0000256" key="8">
    <source>
        <dbReference type="PIRSR" id="PIRSR004762-2"/>
    </source>
</evidence>
<feature type="binding site" evidence="8">
    <location>
        <position position="146"/>
    </location>
    <ligand>
        <name>(3R)-3-methyl-D-ornithine</name>
        <dbReference type="ChEBI" id="CHEBI:64642"/>
    </ligand>
</feature>
<keyword evidence="5 6" id="KW-0411">Iron-sulfur</keyword>
<dbReference type="SFLD" id="SFLDG01064">
    <property type="entry name" value="F420__menaquinone_cofactor_bio"/>
    <property type="match status" value="1"/>
</dbReference>
<dbReference type="GO" id="GO:0046992">
    <property type="term" value="F:oxidoreductase activity, acting on X-H and Y-H to form an X-Y bond"/>
    <property type="evidence" value="ECO:0007669"/>
    <property type="project" value="UniProtKB-UniRule"/>
</dbReference>
<dbReference type="PROSITE" id="PS51918">
    <property type="entry name" value="RADICAL_SAM"/>
    <property type="match status" value="1"/>
</dbReference>
<dbReference type="SFLD" id="SFLDF00343">
    <property type="entry name" value="aminofutalosine_synthase_(mqnE"/>
    <property type="match status" value="1"/>
</dbReference>
<dbReference type="EMBL" id="AP025628">
    <property type="protein sequence ID" value="BDG59130.1"/>
    <property type="molecule type" value="Genomic_DNA"/>
</dbReference>
<dbReference type="SUPFAM" id="SSF102114">
    <property type="entry name" value="Radical SAM enzymes"/>
    <property type="match status" value="1"/>
</dbReference>